<organism evidence="3 4">
    <name type="scientific">Sporothrix schenckii (strain ATCC 58251 / de Perez 2211183)</name>
    <name type="common">Rose-picker's disease fungus</name>
    <dbReference type="NCBI Taxonomy" id="1391915"/>
    <lineage>
        <taxon>Eukaryota</taxon>
        <taxon>Fungi</taxon>
        <taxon>Dikarya</taxon>
        <taxon>Ascomycota</taxon>
        <taxon>Pezizomycotina</taxon>
        <taxon>Sordariomycetes</taxon>
        <taxon>Sordariomycetidae</taxon>
        <taxon>Ophiostomatales</taxon>
        <taxon>Ophiostomataceae</taxon>
        <taxon>Sporothrix</taxon>
    </lineage>
</organism>
<proteinExistence type="predicted"/>
<dbReference type="EMBL" id="KI440846">
    <property type="protein sequence ID" value="ERS98659.1"/>
    <property type="molecule type" value="Genomic_DNA"/>
</dbReference>
<keyword evidence="2" id="KW-0472">Membrane</keyword>
<gene>
    <name evidence="3" type="ORF">HMPREF1624_05446</name>
</gene>
<protein>
    <recommendedName>
        <fullName evidence="5">MARVEL domain-containing protein</fullName>
    </recommendedName>
</protein>
<evidence type="ECO:0000256" key="2">
    <source>
        <dbReference type="SAM" id="Phobius"/>
    </source>
</evidence>
<keyword evidence="4" id="KW-1185">Reference proteome</keyword>
<keyword evidence="2" id="KW-1133">Transmembrane helix</keyword>
<feature type="transmembrane region" description="Helical" evidence="2">
    <location>
        <begin position="85"/>
        <end position="105"/>
    </location>
</feature>
<accession>U7PV80</accession>
<feature type="transmembrane region" description="Helical" evidence="2">
    <location>
        <begin position="164"/>
        <end position="189"/>
    </location>
</feature>
<feature type="transmembrane region" description="Helical" evidence="2">
    <location>
        <begin position="48"/>
        <end position="73"/>
    </location>
</feature>
<feature type="region of interest" description="Disordered" evidence="1">
    <location>
        <begin position="1"/>
        <end position="26"/>
    </location>
</feature>
<reference evidence="4" key="1">
    <citation type="journal article" date="2014" name="Genome Announc.">
        <title>Genome sequence of the pathogenic fungus Sporothrix schenckii (ATCC 58251).</title>
        <authorList>
            <person name="Cuomo C.A."/>
            <person name="Rodriguez-Del Valle N."/>
            <person name="Perez-Sanchez L."/>
            <person name="Abouelleil A."/>
            <person name="Goldberg J."/>
            <person name="Young S."/>
            <person name="Zeng Q."/>
            <person name="Birren B.W."/>
        </authorList>
    </citation>
    <scope>NUCLEOTIDE SEQUENCE [LARGE SCALE GENOMIC DNA]</scope>
    <source>
        <strain evidence="4">ATCC 58251 / de Perez 2211183</strain>
    </source>
</reference>
<dbReference type="AlphaFoldDB" id="U7PV80"/>
<feature type="transmembrane region" description="Helical" evidence="2">
    <location>
        <begin position="112"/>
        <end position="134"/>
    </location>
</feature>
<evidence type="ECO:0008006" key="5">
    <source>
        <dbReference type="Google" id="ProtNLM"/>
    </source>
</evidence>
<evidence type="ECO:0000256" key="1">
    <source>
        <dbReference type="SAM" id="MobiDB-lite"/>
    </source>
</evidence>
<evidence type="ECO:0000313" key="4">
    <source>
        <dbReference type="Proteomes" id="UP000018087"/>
    </source>
</evidence>
<dbReference type="Proteomes" id="UP000018087">
    <property type="component" value="Unassembled WGS sequence"/>
</dbReference>
<feature type="compositionally biased region" description="Polar residues" evidence="1">
    <location>
        <begin position="8"/>
        <end position="17"/>
    </location>
</feature>
<name>U7PV80_SPOS1</name>
<evidence type="ECO:0000313" key="3">
    <source>
        <dbReference type="EMBL" id="ERS98659.1"/>
    </source>
</evidence>
<dbReference type="eggNOG" id="ENOG502TG7W">
    <property type="taxonomic scope" value="Eukaryota"/>
</dbReference>
<dbReference type="OrthoDB" id="10302684at2759"/>
<dbReference type="HOGENOM" id="CLU_1563887_0_0_1"/>
<sequence length="209" mass="22483">MPPKSPLSPKSTMSSRYTPHPYSPSSPAGLYGVSPARKQKKKRFSCGTALYTVFCLLALATSIPIVVFAGRLLHNWPDYFHKAAGIPLAGGLIAVAADLWAVVFFAQRHRAFLVAVPLDLLSAILGAVGIFSLLQAGFNNASQPLTDAQAELATSWSADQDFGIIFSGLLCGVRAFSLFVNSVLSCLIFSRSLRHEPTTVQAYSSTELY</sequence>
<keyword evidence="2" id="KW-0812">Transmembrane</keyword>